<dbReference type="Pfam" id="PF07542">
    <property type="entry name" value="ATP12"/>
    <property type="match status" value="1"/>
</dbReference>
<evidence type="ECO:0000256" key="3">
    <source>
        <dbReference type="ARBA" id="ARBA00023186"/>
    </source>
</evidence>
<dbReference type="InterPro" id="IPR042272">
    <property type="entry name" value="ATP12_ATP_synth-F1-assembly_N"/>
</dbReference>
<keyword evidence="6" id="KW-1185">Reference proteome</keyword>
<dbReference type="InterPro" id="IPR023335">
    <property type="entry name" value="ATP12_ortho_dom_sf"/>
</dbReference>
<evidence type="ECO:0008006" key="7">
    <source>
        <dbReference type="Google" id="ProtNLM"/>
    </source>
</evidence>
<comment type="caution">
    <text evidence="5">The sequence shown here is derived from an EMBL/GenBank/DDBJ whole genome shotgun (WGS) entry which is preliminary data.</text>
</comment>
<evidence type="ECO:0000256" key="2">
    <source>
        <dbReference type="ARBA" id="ARBA00022946"/>
    </source>
</evidence>
<dbReference type="Gene3D" id="1.10.3580.10">
    <property type="entry name" value="ATP12 ATPase"/>
    <property type="match status" value="1"/>
</dbReference>
<evidence type="ECO:0000256" key="4">
    <source>
        <dbReference type="SAM" id="MobiDB-lite"/>
    </source>
</evidence>
<accession>A0ABQ4SVU8</accession>
<evidence type="ECO:0000313" key="5">
    <source>
        <dbReference type="EMBL" id="GJE07335.1"/>
    </source>
</evidence>
<comment type="similarity">
    <text evidence="1">Belongs to the ATP12 family.</text>
</comment>
<evidence type="ECO:0000256" key="1">
    <source>
        <dbReference type="ARBA" id="ARBA00008231"/>
    </source>
</evidence>
<keyword evidence="2" id="KW-0809">Transit peptide</keyword>
<evidence type="ECO:0000313" key="6">
    <source>
        <dbReference type="Proteomes" id="UP001055102"/>
    </source>
</evidence>
<feature type="region of interest" description="Disordered" evidence="4">
    <location>
        <begin position="1"/>
        <end position="37"/>
    </location>
</feature>
<reference evidence="5" key="1">
    <citation type="journal article" date="2021" name="Front. Microbiol.">
        <title>Comprehensive Comparative Genomics and Phenotyping of Methylobacterium Species.</title>
        <authorList>
            <person name="Alessa O."/>
            <person name="Ogura Y."/>
            <person name="Fujitani Y."/>
            <person name="Takami H."/>
            <person name="Hayashi T."/>
            <person name="Sahin N."/>
            <person name="Tani A."/>
        </authorList>
    </citation>
    <scope>NUCLEOTIDE SEQUENCE</scope>
    <source>
        <strain evidence="5">LMG 23639</strain>
    </source>
</reference>
<dbReference type="PANTHER" id="PTHR21013">
    <property type="entry name" value="ATP SYNTHASE MITOCHONDRIAL F1 COMPLEX ASSEMBLY FACTOR 2/ATP12 PROTEIN, MITOCHONDRIAL PRECURSOR"/>
    <property type="match status" value="1"/>
</dbReference>
<dbReference type="InterPro" id="IPR011419">
    <property type="entry name" value="ATP12_ATP_synth-F1-assembly"/>
</dbReference>
<gene>
    <name evidence="5" type="ORF">AOPFMNJM_2663</name>
</gene>
<sequence>MADERDDVTRDWLGEPGAESRPDPLAAARGASRPTRPRKFYAQAGLAEGEGGFRLTLDGKPANTPARRPLAVPDRRVAEALAAEWQGQGETIEPATMPLTRLLNSAIDGVAERREAVAEDLCAFAQTDLVAYRADSPERLVAAQAAAWDPVLDFAREAIGARLLLSEGVMHVEQAPEAVEAIRRAVLAVEDPFRLAALHTMTTLTGSLLIALAVLNGRLTAAEAWEAAHVDETYQASVWGRDAEAEARLAARRAEFDAAALVAAPDSTP</sequence>
<organism evidence="5 6">
    <name type="scientific">Methylobacterium jeotgali</name>
    <dbReference type="NCBI Taxonomy" id="381630"/>
    <lineage>
        <taxon>Bacteria</taxon>
        <taxon>Pseudomonadati</taxon>
        <taxon>Pseudomonadota</taxon>
        <taxon>Alphaproteobacteria</taxon>
        <taxon>Hyphomicrobiales</taxon>
        <taxon>Methylobacteriaceae</taxon>
        <taxon>Methylobacterium</taxon>
    </lineage>
</organism>
<proteinExistence type="inferred from homology"/>
<dbReference type="RefSeq" id="WP_238276485.1">
    <property type="nucleotide sequence ID" value="NZ_BPQR01000043.1"/>
</dbReference>
<name>A0ABQ4SVU8_9HYPH</name>
<dbReference type="Gene3D" id="3.30.2180.10">
    <property type="entry name" value="ATP12-like"/>
    <property type="match status" value="1"/>
</dbReference>
<feature type="compositionally biased region" description="Basic and acidic residues" evidence="4">
    <location>
        <begin position="7"/>
        <end position="22"/>
    </location>
</feature>
<dbReference type="EMBL" id="BPQR01000043">
    <property type="protein sequence ID" value="GJE07335.1"/>
    <property type="molecule type" value="Genomic_DNA"/>
</dbReference>
<reference evidence="5" key="2">
    <citation type="submission" date="2021-08" db="EMBL/GenBank/DDBJ databases">
        <authorList>
            <person name="Tani A."/>
            <person name="Ola A."/>
            <person name="Ogura Y."/>
            <person name="Katsura K."/>
            <person name="Hayashi T."/>
        </authorList>
    </citation>
    <scope>NUCLEOTIDE SEQUENCE</scope>
    <source>
        <strain evidence="5">LMG 23639</strain>
    </source>
</reference>
<protein>
    <recommendedName>
        <fullName evidence="7">ATPase</fullName>
    </recommendedName>
</protein>
<dbReference type="PANTHER" id="PTHR21013:SF10">
    <property type="entry name" value="ATP SYNTHASE MITOCHONDRIAL F1 COMPLEX ASSEMBLY FACTOR 2"/>
    <property type="match status" value="1"/>
</dbReference>
<keyword evidence="3" id="KW-0143">Chaperone</keyword>
<dbReference type="SUPFAM" id="SSF160909">
    <property type="entry name" value="ATP12-like"/>
    <property type="match status" value="1"/>
</dbReference>
<dbReference type="Proteomes" id="UP001055102">
    <property type="component" value="Unassembled WGS sequence"/>
</dbReference>